<feature type="compositionally biased region" description="Polar residues" evidence="5">
    <location>
        <begin position="434"/>
        <end position="447"/>
    </location>
</feature>
<dbReference type="PANTHER" id="PTHR32263">
    <property type="entry name" value="INACTIVE POLY [ADP-RIBOSE] POLYMERASE SRO4-RELATED"/>
    <property type="match status" value="1"/>
</dbReference>
<evidence type="ECO:0000256" key="1">
    <source>
        <dbReference type="ARBA" id="ARBA00004123"/>
    </source>
</evidence>
<protein>
    <recommendedName>
        <fullName evidence="11">PARP</fullName>
    </recommendedName>
</protein>
<evidence type="ECO:0000256" key="3">
    <source>
        <dbReference type="ARBA" id="ARBA00023016"/>
    </source>
</evidence>
<feature type="region of interest" description="Disordered" evidence="5">
    <location>
        <begin position="424"/>
        <end position="447"/>
    </location>
</feature>
<dbReference type="InterPro" id="IPR044964">
    <property type="entry name" value="RCD1/SRO1-5"/>
</dbReference>
<dbReference type="AlphaFoldDB" id="A0ABC8KHH4"/>
<sequence length="530" mass="59671">MESNVVKVLDSSFKDEPEKKRKHSTYYESGRSFAKMQCVLSPNCSKLDQRRKLDGGNKVDATENHSGKSLVRYYSYFKKTGVPKRVMFYENGEWTDLPDHIICPIRNDLEAKRAAIEINMSGRCFLLDFLHMHRLDLETGVRTHLAWIDITGKCFFPEVYEWDCEENQEQHDECEIKLHLEVDVKGVVQPSSNGEYEYEESSEDSCSRGSNMFSSVKPADEEVDIEAVKEKFVLSMATLGGHVELLDAYRFSVDIAQGRQSLFQKQAEITKLLRGDANIRYAWVPVKKKLLPAVMKHGLGVGGEFIKKSKYGVGVHLSAENCPYFSATHCDIAENGVRHMVLCRVIMGNMEPLGNGDRAQFFTGGEKYDNGVDNVLSPKHYLVWNMNVNTHVYPELVVSFKLLSIPNAEGKLLSVAQSKHDESSGLTLEGAKGSLSNGTGRARNGNSNVSSALMPYPLLFKAISRKIAQKDMEMITADYQHLREKKISREEFSKKLRVIVGDDDLLRTTITAIQRLPPSAMKLKPTTGGY</sequence>
<evidence type="ECO:0000256" key="4">
    <source>
        <dbReference type="ARBA" id="ARBA00023242"/>
    </source>
</evidence>
<dbReference type="SUPFAM" id="SSF56399">
    <property type="entry name" value="ADP-ribosylation"/>
    <property type="match status" value="1"/>
</dbReference>
<reference evidence="9 10" key="1">
    <citation type="submission" date="2022-03" db="EMBL/GenBank/DDBJ databases">
        <authorList>
            <person name="Macdonald S."/>
            <person name="Ahmed S."/>
            <person name="Newling K."/>
        </authorList>
    </citation>
    <scope>NUCLEOTIDE SEQUENCE [LARGE SCALE GENOMIC DNA]</scope>
</reference>
<dbReference type="GO" id="GO:0005634">
    <property type="term" value="C:nucleus"/>
    <property type="evidence" value="ECO:0007669"/>
    <property type="project" value="UniProtKB-SubCell"/>
</dbReference>
<dbReference type="InterPro" id="IPR057823">
    <property type="entry name" value="WWE_RCD1"/>
</dbReference>
<evidence type="ECO:0008006" key="11">
    <source>
        <dbReference type="Google" id="ProtNLM"/>
    </source>
</evidence>
<dbReference type="InterPro" id="IPR022003">
    <property type="entry name" value="RST"/>
</dbReference>
<dbReference type="EMBL" id="CAKOAT010240709">
    <property type="protein sequence ID" value="CAH8357995.1"/>
    <property type="molecule type" value="Genomic_DNA"/>
</dbReference>
<keyword evidence="2" id="KW-0217">Developmental protein</keyword>
<dbReference type="InterPro" id="IPR012317">
    <property type="entry name" value="Poly(ADP-ribose)pol_cat_dom"/>
</dbReference>
<evidence type="ECO:0000313" key="9">
    <source>
        <dbReference type="EMBL" id="CAH8357995.1"/>
    </source>
</evidence>
<keyword evidence="3" id="KW-0346">Stress response</keyword>
<comment type="subcellular location">
    <subcellularLocation>
        <location evidence="1">Nucleus</location>
    </subcellularLocation>
</comment>
<dbReference type="InterPro" id="IPR004170">
    <property type="entry name" value="WWE_dom"/>
</dbReference>
<dbReference type="Pfam" id="PF12174">
    <property type="entry name" value="RST"/>
    <property type="match status" value="1"/>
</dbReference>
<name>A0ABC8KHH4_ERUVS</name>
<dbReference type="Proteomes" id="UP001642260">
    <property type="component" value="Unassembled WGS sequence"/>
</dbReference>
<feature type="domain" description="RST" evidence="8">
    <location>
        <begin position="447"/>
        <end position="519"/>
    </location>
</feature>
<evidence type="ECO:0000313" key="10">
    <source>
        <dbReference type="Proteomes" id="UP001642260"/>
    </source>
</evidence>
<evidence type="ECO:0000259" key="8">
    <source>
        <dbReference type="PROSITE" id="PS51879"/>
    </source>
</evidence>
<gene>
    <name evidence="9" type="ORF">ERUC_LOCUS23751</name>
</gene>
<dbReference type="PANTHER" id="PTHR32263:SF40">
    <property type="entry name" value="POLY [ADP-RIBOSE] POLYMERASE"/>
    <property type="match status" value="1"/>
</dbReference>
<comment type="caution">
    <text evidence="9">The sequence shown here is derived from an EMBL/GenBank/DDBJ whole genome shotgun (WGS) entry which is preliminary data.</text>
</comment>
<accession>A0ABC8KHH4</accession>
<evidence type="ECO:0000256" key="5">
    <source>
        <dbReference type="SAM" id="MobiDB-lite"/>
    </source>
</evidence>
<feature type="domain" description="WWE" evidence="6">
    <location>
        <begin position="58"/>
        <end position="147"/>
    </location>
</feature>
<dbReference type="PROSITE" id="PS50918">
    <property type="entry name" value="WWE"/>
    <property type="match status" value="1"/>
</dbReference>
<dbReference type="Pfam" id="PF23467">
    <property type="entry name" value="WWE_5"/>
    <property type="match status" value="1"/>
</dbReference>
<dbReference type="PROSITE" id="PS51059">
    <property type="entry name" value="PARP_CATALYTIC"/>
    <property type="match status" value="1"/>
</dbReference>
<evidence type="ECO:0000259" key="6">
    <source>
        <dbReference type="PROSITE" id="PS50918"/>
    </source>
</evidence>
<evidence type="ECO:0000259" key="7">
    <source>
        <dbReference type="PROSITE" id="PS51059"/>
    </source>
</evidence>
<keyword evidence="10" id="KW-1185">Reference proteome</keyword>
<dbReference type="Gene3D" id="3.90.228.10">
    <property type="match status" value="1"/>
</dbReference>
<evidence type="ECO:0000256" key="2">
    <source>
        <dbReference type="ARBA" id="ARBA00022473"/>
    </source>
</evidence>
<organism evidence="9 10">
    <name type="scientific">Eruca vesicaria subsp. sativa</name>
    <name type="common">Garden rocket</name>
    <name type="synonym">Eruca sativa</name>
    <dbReference type="NCBI Taxonomy" id="29727"/>
    <lineage>
        <taxon>Eukaryota</taxon>
        <taxon>Viridiplantae</taxon>
        <taxon>Streptophyta</taxon>
        <taxon>Embryophyta</taxon>
        <taxon>Tracheophyta</taxon>
        <taxon>Spermatophyta</taxon>
        <taxon>Magnoliopsida</taxon>
        <taxon>eudicotyledons</taxon>
        <taxon>Gunneridae</taxon>
        <taxon>Pentapetalae</taxon>
        <taxon>rosids</taxon>
        <taxon>malvids</taxon>
        <taxon>Brassicales</taxon>
        <taxon>Brassicaceae</taxon>
        <taxon>Brassiceae</taxon>
        <taxon>Eruca</taxon>
    </lineage>
</organism>
<dbReference type="PROSITE" id="PS51879">
    <property type="entry name" value="RST"/>
    <property type="match status" value="1"/>
</dbReference>
<feature type="domain" description="PARP catalytic" evidence="7">
    <location>
        <begin position="201"/>
        <end position="424"/>
    </location>
</feature>
<proteinExistence type="predicted"/>
<keyword evidence="4" id="KW-0539">Nucleus</keyword>